<feature type="domain" description="Pyruvate carboxyltransferase" evidence="4">
    <location>
        <begin position="16"/>
        <end position="285"/>
    </location>
</feature>
<dbReference type="Pfam" id="PF00682">
    <property type="entry name" value="HMGL-like"/>
    <property type="match status" value="1"/>
</dbReference>
<dbReference type="PROSITE" id="PS50991">
    <property type="entry name" value="PYR_CT"/>
    <property type="match status" value="1"/>
</dbReference>
<dbReference type="AlphaFoldDB" id="A0A923MUN2"/>
<dbReference type="InterPro" id="IPR043594">
    <property type="entry name" value="HMGL"/>
</dbReference>
<comment type="caution">
    <text evidence="5">The sequence shown here is derived from an EMBL/GenBank/DDBJ whole genome shotgun (WGS) entry which is preliminary data.</text>
</comment>
<dbReference type="GO" id="GO:0046872">
    <property type="term" value="F:metal ion binding"/>
    <property type="evidence" value="ECO:0007669"/>
    <property type="project" value="UniProtKB-KW"/>
</dbReference>
<dbReference type="GO" id="GO:0046951">
    <property type="term" value="P:ketone body biosynthetic process"/>
    <property type="evidence" value="ECO:0007669"/>
    <property type="project" value="TreeGrafter"/>
</dbReference>
<evidence type="ECO:0000256" key="1">
    <source>
        <dbReference type="ARBA" id="ARBA00009405"/>
    </source>
</evidence>
<evidence type="ECO:0000256" key="3">
    <source>
        <dbReference type="ARBA" id="ARBA00023239"/>
    </source>
</evidence>
<name>A0A923MUN2_9BURK</name>
<dbReference type="InterPro" id="IPR013785">
    <property type="entry name" value="Aldolase_TIM"/>
</dbReference>
<accession>A0A923MUN2</accession>
<dbReference type="PANTHER" id="PTHR42738">
    <property type="entry name" value="HYDROXYMETHYLGLUTARYL-COA LYASE"/>
    <property type="match status" value="1"/>
</dbReference>
<evidence type="ECO:0000256" key="2">
    <source>
        <dbReference type="ARBA" id="ARBA00022723"/>
    </source>
</evidence>
<keyword evidence="2" id="KW-0479">Metal-binding</keyword>
<dbReference type="RefSeq" id="WP_187076809.1">
    <property type="nucleotide sequence ID" value="NZ_JACORT010000005.1"/>
</dbReference>
<keyword evidence="3 5" id="KW-0456">Lyase</keyword>
<keyword evidence="6" id="KW-1185">Reference proteome</keyword>
<dbReference type="Gene3D" id="3.20.20.70">
    <property type="entry name" value="Aldolase class I"/>
    <property type="match status" value="1"/>
</dbReference>
<reference evidence="5" key="1">
    <citation type="submission" date="2020-08" db="EMBL/GenBank/DDBJ databases">
        <title>Ramlibacter sp. USB13 16S ribosomal RNA gene genome sequencing and assembly.</title>
        <authorList>
            <person name="Kang M."/>
        </authorList>
    </citation>
    <scope>NUCLEOTIDE SEQUENCE</scope>
    <source>
        <strain evidence="5">USB13</strain>
    </source>
</reference>
<evidence type="ECO:0000313" key="6">
    <source>
        <dbReference type="Proteomes" id="UP000608513"/>
    </source>
</evidence>
<dbReference type="EMBL" id="JACORT010000005">
    <property type="protein sequence ID" value="MBC5784072.1"/>
    <property type="molecule type" value="Genomic_DNA"/>
</dbReference>
<organism evidence="5 6">
    <name type="scientific">Ramlibacter cellulosilyticus</name>
    <dbReference type="NCBI Taxonomy" id="2764187"/>
    <lineage>
        <taxon>Bacteria</taxon>
        <taxon>Pseudomonadati</taxon>
        <taxon>Pseudomonadota</taxon>
        <taxon>Betaproteobacteria</taxon>
        <taxon>Burkholderiales</taxon>
        <taxon>Comamonadaceae</taxon>
        <taxon>Ramlibacter</taxon>
    </lineage>
</organism>
<dbReference type="CDD" id="cd07938">
    <property type="entry name" value="DRE_TIM_HMGL"/>
    <property type="match status" value="1"/>
</dbReference>
<dbReference type="SUPFAM" id="SSF51569">
    <property type="entry name" value="Aldolase"/>
    <property type="match status" value="1"/>
</dbReference>
<dbReference type="GO" id="GO:0006552">
    <property type="term" value="P:L-leucine catabolic process"/>
    <property type="evidence" value="ECO:0007669"/>
    <property type="project" value="TreeGrafter"/>
</dbReference>
<evidence type="ECO:0000313" key="5">
    <source>
        <dbReference type="EMBL" id="MBC5784072.1"/>
    </source>
</evidence>
<dbReference type="GO" id="GO:0004419">
    <property type="term" value="F:hydroxymethylglutaryl-CoA lyase activity"/>
    <property type="evidence" value="ECO:0007669"/>
    <property type="project" value="TreeGrafter"/>
</dbReference>
<dbReference type="NCBIfam" id="NF004283">
    <property type="entry name" value="PRK05692.1"/>
    <property type="match status" value="1"/>
</dbReference>
<evidence type="ECO:0000259" key="4">
    <source>
        <dbReference type="PROSITE" id="PS50991"/>
    </source>
</evidence>
<sequence length="319" mass="33526">MQPTPPSATAALPRRVVVREMGLRDGLQSVATLVPTAAKIEWVRAAYDAGEREIEVGSFVPPKLLPQLADTAEVLAFAQTLPGLRATVLVPNLKGAQRALEAKAEMMLLPLSASHAHSLANLRKTPDDVVAEIARIRAERDASGAKTRIEVGISTAFGCTIQGEVAPGEVVRLVQAVLDLGVDAVSLADTVGYADPAMVSRLFERVLKVAGDKLAAGHFHDTRGLGLANCYAALQLGIARLDACSAGIGGCPHAPGASGNVATEDLTYMLHSMSVETGLDFDKLLALRAKIVQWLAGEPTHGTIWKTGLPKTMKVAAHA</sequence>
<comment type="similarity">
    <text evidence="1">Belongs to the HMG-CoA lyase family.</text>
</comment>
<dbReference type="PANTHER" id="PTHR42738:SF7">
    <property type="entry name" value="HYDROXYMETHYLGLUTARYL-COA LYASE"/>
    <property type="match status" value="1"/>
</dbReference>
<proteinExistence type="inferred from homology"/>
<gene>
    <name evidence="5" type="ORF">H8N03_14060</name>
</gene>
<dbReference type="Proteomes" id="UP000608513">
    <property type="component" value="Unassembled WGS sequence"/>
</dbReference>
<protein>
    <submittedName>
        <fullName evidence="5">Hydroxymethylglutaryl-CoA lyase</fullName>
    </submittedName>
</protein>
<dbReference type="InterPro" id="IPR000891">
    <property type="entry name" value="PYR_CT"/>
</dbReference>